<dbReference type="AlphaFoldDB" id="A0A5D0G2W4"/>
<name>A0A5D0G2W4_9FLAO</name>
<dbReference type="InterPro" id="IPR006121">
    <property type="entry name" value="HMA_dom"/>
</dbReference>
<dbReference type="CDD" id="cd00371">
    <property type="entry name" value="HMA"/>
    <property type="match status" value="1"/>
</dbReference>
<gene>
    <name evidence="4" type="ORF">FVF61_09905</name>
</gene>
<proteinExistence type="predicted"/>
<dbReference type="GO" id="GO:0046872">
    <property type="term" value="F:metal ion binding"/>
    <property type="evidence" value="ECO:0007669"/>
    <property type="project" value="UniProtKB-KW"/>
</dbReference>
<evidence type="ECO:0000313" key="5">
    <source>
        <dbReference type="Proteomes" id="UP000324550"/>
    </source>
</evidence>
<keyword evidence="1" id="KW-0479">Metal-binding</keyword>
<dbReference type="RefSeq" id="WP_148455852.1">
    <property type="nucleotide sequence ID" value="NZ_VSFC01000052.1"/>
</dbReference>
<evidence type="ECO:0000313" key="4">
    <source>
        <dbReference type="EMBL" id="TYA52970.1"/>
    </source>
</evidence>
<feature type="chain" id="PRO_5022716247" evidence="2">
    <location>
        <begin position="22"/>
        <end position="211"/>
    </location>
</feature>
<feature type="signal peptide" evidence="2">
    <location>
        <begin position="1"/>
        <end position="21"/>
    </location>
</feature>
<evidence type="ECO:0000256" key="2">
    <source>
        <dbReference type="SAM" id="SignalP"/>
    </source>
</evidence>
<dbReference type="PROSITE" id="PS50846">
    <property type="entry name" value="HMA_2"/>
    <property type="match status" value="1"/>
</dbReference>
<dbReference type="Gene3D" id="3.30.70.100">
    <property type="match status" value="1"/>
</dbReference>
<comment type="caution">
    <text evidence="4">The sequence shown here is derived from an EMBL/GenBank/DDBJ whole genome shotgun (WGS) entry which is preliminary data.</text>
</comment>
<dbReference type="SUPFAM" id="SSF55008">
    <property type="entry name" value="HMA, heavy metal-associated domain"/>
    <property type="match status" value="1"/>
</dbReference>
<organism evidence="4 5">
    <name type="scientific">Formosa maritima</name>
    <dbReference type="NCBI Taxonomy" id="2592046"/>
    <lineage>
        <taxon>Bacteria</taxon>
        <taxon>Pseudomonadati</taxon>
        <taxon>Bacteroidota</taxon>
        <taxon>Flavobacteriia</taxon>
        <taxon>Flavobacteriales</taxon>
        <taxon>Flavobacteriaceae</taxon>
        <taxon>Formosa</taxon>
    </lineage>
</organism>
<dbReference type="EMBL" id="VSFC01000052">
    <property type="protein sequence ID" value="TYA52970.1"/>
    <property type="molecule type" value="Genomic_DNA"/>
</dbReference>
<keyword evidence="2" id="KW-0732">Signal</keyword>
<dbReference type="FunFam" id="3.30.70.100:FF:000001">
    <property type="entry name" value="ATPase copper transporting beta"/>
    <property type="match status" value="1"/>
</dbReference>
<reference evidence="4 5" key="1">
    <citation type="submission" date="2019-08" db="EMBL/GenBank/DDBJ databases">
        <title>Formosa sediminis sp. nov., isolated from marine sediment.</title>
        <authorList>
            <person name="Cao W.R."/>
        </authorList>
    </citation>
    <scope>NUCLEOTIDE SEQUENCE [LARGE SCALE GENOMIC DNA]</scope>
    <source>
        <strain evidence="4 5">1494</strain>
    </source>
</reference>
<dbReference type="InterPro" id="IPR036163">
    <property type="entry name" value="HMA_dom_sf"/>
</dbReference>
<keyword evidence="5" id="KW-1185">Reference proteome</keyword>
<evidence type="ECO:0000259" key="3">
    <source>
        <dbReference type="PROSITE" id="PS50846"/>
    </source>
</evidence>
<accession>A0A5D0G2W4</accession>
<dbReference type="Pfam" id="PF00403">
    <property type="entry name" value="HMA"/>
    <property type="match status" value="1"/>
</dbReference>
<evidence type="ECO:0000256" key="1">
    <source>
        <dbReference type="ARBA" id="ARBA00022723"/>
    </source>
</evidence>
<dbReference type="PROSITE" id="PS51257">
    <property type="entry name" value="PROKAR_LIPOPROTEIN"/>
    <property type="match status" value="1"/>
</dbReference>
<protein>
    <submittedName>
        <fullName evidence="4">Heavy-metal-associated domain-containing protein</fullName>
    </submittedName>
</protein>
<feature type="domain" description="HMA" evidence="3">
    <location>
        <begin position="49"/>
        <end position="116"/>
    </location>
</feature>
<dbReference type="OrthoDB" id="1178902at2"/>
<dbReference type="Proteomes" id="UP000324550">
    <property type="component" value="Unassembled WGS sequence"/>
</dbReference>
<sequence length="211" mass="22587">MKSLKNIIGLLLLTVFITACKNETAPEVVTVEVETAAEEVTLDPNATYAKAEFTIEGMTCAMGCAKTIEKKMAKLEGVKSATVDFDKKLAMVEYDEAKVTPTSLEEVVKKAGDMYSVTDMHTVSSSNQNKLCKMACCEGKTDEEKANCQKACCADKADSTDNADAEKTACAKDCKKACCADKAETPEASTDKKMACKADCKMACCTDKGKA</sequence>